<dbReference type="PANTHER" id="PTHR11080:SF2">
    <property type="entry name" value="LD05707P"/>
    <property type="match status" value="1"/>
</dbReference>
<dbReference type="OrthoDB" id="9796485at2"/>
<evidence type="ECO:0000313" key="4">
    <source>
        <dbReference type="Proteomes" id="UP000006546"/>
    </source>
</evidence>
<dbReference type="eggNOG" id="COG1335">
    <property type="taxonomic scope" value="Bacteria"/>
</dbReference>
<evidence type="ECO:0000313" key="3">
    <source>
        <dbReference type="EMBL" id="AEE16926.1"/>
    </source>
</evidence>
<dbReference type="Proteomes" id="UP000006546">
    <property type="component" value="Chromosome"/>
</dbReference>
<dbReference type="InterPro" id="IPR052347">
    <property type="entry name" value="Isochorismatase_Nicotinamidase"/>
</dbReference>
<evidence type="ECO:0000256" key="2">
    <source>
        <dbReference type="ARBA" id="ARBA00022801"/>
    </source>
</evidence>
<evidence type="ECO:0000256" key="1">
    <source>
        <dbReference type="ARBA" id="ARBA00006336"/>
    </source>
</evidence>
<organism evidence="3 4">
    <name type="scientific">Treponema brennaborense (strain DSM 12168 / CIP 105900 / DD5/3)</name>
    <dbReference type="NCBI Taxonomy" id="906968"/>
    <lineage>
        <taxon>Bacteria</taxon>
        <taxon>Pseudomonadati</taxon>
        <taxon>Spirochaetota</taxon>
        <taxon>Spirochaetia</taxon>
        <taxon>Spirochaetales</taxon>
        <taxon>Treponemataceae</taxon>
        <taxon>Treponema</taxon>
    </lineage>
</organism>
<dbReference type="SUPFAM" id="SSF52499">
    <property type="entry name" value="Isochorismatase-like hydrolases"/>
    <property type="match status" value="1"/>
</dbReference>
<dbReference type="KEGG" id="tbe:Trebr_1503"/>
<comment type="similarity">
    <text evidence="1">Belongs to the isochorismatase family.</text>
</comment>
<dbReference type="HOGENOM" id="CLU_067099_0_0_12"/>
<evidence type="ECO:0008006" key="5">
    <source>
        <dbReference type="Google" id="ProtNLM"/>
    </source>
</evidence>
<protein>
    <recommendedName>
        <fullName evidence="5">Isochorismatase hydrolase</fullName>
    </recommendedName>
</protein>
<gene>
    <name evidence="3" type="ordered locus">Trebr_1503</name>
</gene>
<keyword evidence="4" id="KW-1185">Reference proteome</keyword>
<dbReference type="RefSeq" id="WP_013758631.1">
    <property type="nucleotide sequence ID" value="NC_015500.1"/>
</dbReference>
<proteinExistence type="inferred from homology"/>
<dbReference type="STRING" id="906968.Trebr_1503"/>
<dbReference type="AlphaFoldDB" id="F4LNU1"/>
<name>F4LNU1_TREBD</name>
<accession>F4LNU1</accession>
<keyword evidence="2" id="KW-0378">Hydrolase</keyword>
<dbReference type="EMBL" id="CP002696">
    <property type="protein sequence ID" value="AEE16926.1"/>
    <property type="molecule type" value="Genomic_DNA"/>
</dbReference>
<dbReference type="GO" id="GO:0016787">
    <property type="term" value="F:hydrolase activity"/>
    <property type="evidence" value="ECO:0007669"/>
    <property type="project" value="UniProtKB-KW"/>
</dbReference>
<dbReference type="PANTHER" id="PTHR11080">
    <property type="entry name" value="PYRAZINAMIDASE/NICOTINAMIDASE"/>
    <property type="match status" value="1"/>
</dbReference>
<dbReference type="Gene3D" id="3.40.50.850">
    <property type="entry name" value="Isochorismatase-like"/>
    <property type="match status" value="1"/>
</dbReference>
<reference evidence="4" key="1">
    <citation type="submission" date="2011-04" db="EMBL/GenBank/DDBJ databases">
        <title>The complete genome of Treponema brennaborense DSM 12168.</title>
        <authorList>
            <person name="Lucas S."/>
            <person name="Han J."/>
            <person name="Lapidus A."/>
            <person name="Bruce D."/>
            <person name="Goodwin L."/>
            <person name="Pitluck S."/>
            <person name="Peters L."/>
            <person name="Kyrpides N."/>
            <person name="Mavromatis K."/>
            <person name="Ivanova N."/>
            <person name="Mikhailova N."/>
            <person name="Pagani I."/>
            <person name="Teshima H."/>
            <person name="Detter J.C."/>
            <person name="Tapia R."/>
            <person name="Han C."/>
            <person name="Land M."/>
            <person name="Hauser L."/>
            <person name="Markowitz V."/>
            <person name="Cheng J.-F."/>
            <person name="Hugenholtz P."/>
            <person name="Woyke T."/>
            <person name="Wu D."/>
            <person name="Gronow S."/>
            <person name="Wellnitz S."/>
            <person name="Brambilla E."/>
            <person name="Klenk H.-P."/>
            <person name="Eisen J.A."/>
        </authorList>
    </citation>
    <scope>NUCLEOTIDE SEQUENCE [LARGE SCALE GENOMIC DNA]</scope>
    <source>
        <strain evidence="4">DSM 12168 / CIP 105900 / DD5/3</strain>
    </source>
</reference>
<dbReference type="InterPro" id="IPR036380">
    <property type="entry name" value="Isochorismatase-like_sf"/>
</dbReference>
<sequence length="261" mass="29161">MSVSLLLIDPQNDFCSPDGTLYVPGAEFDCKRIASFIDANSDAIDSIHISLDTHPFYHIAHPVFWKDKNGNQPAPYTMISHTNFAAGEYRPMDESLEKRAEEYLLNLESRGRYTLTVWPPHCLIATPGACVNKDLWNAAHRWELAHPGKSIDYVQKAVNPLTEHYSIVQAEVPDPEDESTRTNFALIDKIKNTRIIVAGEALSHCVSNTIRDLCVYLPAAQITLLSDCVSNVTGFEYISQEFLEEYGAKGMQTAQSVQLAL</sequence>